<dbReference type="Proteomes" id="UP000230837">
    <property type="component" value="Unassembled WGS sequence"/>
</dbReference>
<protein>
    <submittedName>
        <fullName evidence="2">Integrase</fullName>
    </submittedName>
</protein>
<evidence type="ECO:0000313" key="3">
    <source>
        <dbReference type="Proteomes" id="UP000230837"/>
    </source>
</evidence>
<dbReference type="SUPFAM" id="SSF53098">
    <property type="entry name" value="Ribonuclease H-like"/>
    <property type="match status" value="1"/>
</dbReference>
<dbReference type="PROSITE" id="PS50994">
    <property type="entry name" value="INTEGRASE"/>
    <property type="match status" value="1"/>
</dbReference>
<name>A0A2M7IMN9_9BACT</name>
<feature type="domain" description="Integrase catalytic" evidence="1">
    <location>
        <begin position="184"/>
        <end position="300"/>
    </location>
</feature>
<dbReference type="InterPro" id="IPR001584">
    <property type="entry name" value="Integrase_cat-core"/>
</dbReference>
<proteinExistence type="predicted"/>
<dbReference type="AlphaFoldDB" id="A0A2M7IMN9"/>
<organism evidence="2 3">
    <name type="scientific">Candidatus Kaiserbacteria bacterium CG_4_8_14_3_um_filter_38_9</name>
    <dbReference type="NCBI Taxonomy" id="1974599"/>
    <lineage>
        <taxon>Bacteria</taxon>
        <taxon>Candidatus Kaiseribacteriota</taxon>
    </lineage>
</organism>
<dbReference type="EMBL" id="PFHR01000216">
    <property type="protein sequence ID" value="PIW96612.1"/>
    <property type="molecule type" value="Genomic_DNA"/>
</dbReference>
<feature type="non-terminal residue" evidence="2">
    <location>
        <position position="410"/>
    </location>
</feature>
<dbReference type="Gene3D" id="3.30.420.10">
    <property type="entry name" value="Ribonuclease H-like superfamily/Ribonuclease H"/>
    <property type="match status" value="1"/>
</dbReference>
<dbReference type="InterPro" id="IPR036397">
    <property type="entry name" value="RNaseH_sf"/>
</dbReference>
<accession>A0A2M7IMN9</accession>
<evidence type="ECO:0000313" key="2">
    <source>
        <dbReference type="EMBL" id="PIW96612.1"/>
    </source>
</evidence>
<dbReference type="InterPro" id="IPR012337">
    <property type="entry name" value="RNaseH-like_sf"/>
</dbReference>
<reference evidence="3" key="1">
    <citation type="submission" date="2017-09" db="EMBL/GenBank/DDBJ databases">
        <title>Depth-based differentiation of microbial function through sediment-hosted aquifers and enrichment of novel symbionts in the deep terrestrial subsurface.</title>
        <authorList>
            <person name="Probst A.J."/>
            <person name="Ladd B."/>
            <person name="Jarett J.K."/>
            <person name="Geller-Mcgrath D.E."/>
            <person name="Sieber C.M.K."/>
            <person name="Emerson J.B."/>
            <person name="Anantharaman K."/>
            <person name="Thomas B.C."/>
            <person name="Malmstrom R."/>
            <person name="Stieglmeier M."/>
            <person name="Klingl A."/>
            <person name="Woyke T."/>
            <person name="Ryan C.M."/>
            <person name="Banfield J.F."/>
        </authorList>
    </citation>
    <scope>NUCLEOTIDE SEQUENCE [LARGE SCALE GENOMIC DNA]</scope>
</reference>
<dbReference type="GO" id="GO:0003676">
    <property type="term" value="F:nucleic acid binding"/>
    <property type="evidence" value="ECO:0007669"/>
    <property type="project" value="InterPro"/>
</dbReference>
<gene>
    <name evidence="2" type="ORF">COZ82_04085</name>
</gene>
<comment type="caution">
    <text evidence="2">The sequence shown here is derived from an EMBL/GenBank/DDBJ whole genome shotgun (WGS) entry which is preliminary data.</text>
</comment>
<sequence length="410" mass="47331">MTMNIIHTTVPTIEEMVLFLKGTKTAEIKNDDTINNVYAWMTKVLTLRRYLLSSRQEKGIVRRYLIRCTGYSESHTDHCIRQYRDKGVIRRQERDCRTEFVTVYTKADIALLATYSEAMSHQNGKALQAGMKDMYHIYNDLRFERLAHLSCSHLYTLKQTVTYRNMVKEYTKTQSVVRPIGERKKPYPEGKPGFIRVDSVHQGDKDKIKGVYHVNLVDEVTQYEVVCTVEGIAESFMVPALANAITQFPFRVINFHSDNGSEYINQVVAKLLETLRIKQTKSRSRKTNDNALVEGKNAAVVRTHFGYHHIPKQYAGVMEQFNQSHLNPFLVDHRKCAFPTEYVDAKGKIRKVYEVYLTPVEKLLSLPNVETFLIPGMTIKLLTEKLKQTDHLTAAIELQKAKQKLFALMK</sequence>
<dbReference type="GO" id="GO:0015074">
    <property type="term" value="P:DNA integration"/>
    <property type="evidence" value="ECO:0007669"/>
    <property type="project" value="InterPro"/>
</dbReference>
<evidence type="ECO:0000259" key="1">
    <source>
        <dbReference type="PROSITE" id="PS50994"/>
    </source>
</evidence>